<reference evidence="1 2" key="1">
    <citation type="submission" date="2021-07" db="EMBL/GenBank/DDBJ databases">
        <authorList>
            <consortium name="Genoscope - CEA"/>
            <person name="William W."/>
        </authorList>
    </citation>
    <scope>NUCLEOTIDE SEQUENCE [LARGE SCALE GENOMIC DNA]</scope>
</reference>
<evidence type="ECO:0000313" key="1">
    <source>
        <dbReference type="EMBL" id="CAG7882804.1"/>
    </source>
</evidence>
<name>A0A8D9GLR8_BRACM</name>
<dbReference type="Proteomes" id="UP000694005">
    <property type="component" value="Chromosome A03"/>
</dbReference>
<dbReference type="AlphaFoldDB" id="A0A8D9GLR8"/>
<protein>
    <submittedName>
        <fullName evidence="1">Uncharacterized protein</fullName>
    </submittedName>
</protein>
<gene>
    <name evidence="1" type="ORF">BRAPAZ1V2_A03P41470.2</name>
</gene>
<evidence type="ECO:0000313" key="2">
    <source>
        <dbReference type="Proteomes" id="UP000694005"/>
    </source>
</evidence>
<sequence>SLHEDQVLSFGSCFRVQVRIQKILSYHKGQCSDKIRSLALSKFFTVLNPNNWRRRFRDRR</sequence>
<organism evidence="1 2">
    <name type="scientific">Brassica campestris</name>
    <name type="common">Field mustard</name>
    <dbReference type="NCBI Taxonomy" id="3711"/>
    <lineage>
        <taxon>Eukaryota</taxon>
        <taxon>Viridiplantae</taxon>
        <taxon>Streptophyta</taxon>
        <taxon>Embryophyta</taxon>
        <taxon>Tracheophyta</taxon>
        <taxon>Spermatophyta</taxon>
        <taxon>Magnoliopsida</taxon>
        <taxon>eudicotyledons</taxon>
        <taxon>Gunneridae</taxon>
        <taxon>Pentapetalae</taxon>
        <taxon>rosids</taxon>
        <taxon>malvids</taxon>
        <taxon>Brassicales</taxon>
        <taxon>Brassicaceae</taxon>
        <taxon>Brassiceae</taxon>
        <taxon>Brassica</taxon>
    </lineage>
</organism>
<accession>A0A8D9GLR8</accession>
<dbReference type="Gramene" id="A03p41470.2_BraZ1">
    <property type="protein sequence ID" value="A03p41470.2_BraZ1.CDS.1"/>
    <property type="gene ID" value="A03g41470.2_BraZ1"/>
</dbReference>
<dbReference type="EMBL" id="LS974619">
    <property type="protein sequence ID" value="CAG7882804.1"/>
    <property type="molecule type" value="Genomic_DNA"/>
</dbReference>
<proteinExistence type="predicted"/>
<feature type="non-terminal residue" evidence="1">
    <location>
        <position position="1"/>
    </location>
</feature>